<dbReference type="PROSITE" id="PS51746">
    <property type="entry name" value="PPM_2"/>
    <property type="match status" value="1"/>
</dbReference>
<dbReference type="CDD" id="cd00143">
    <property type="entry name" value="PP2Cc"/>
    <property type="match status" value="1"/>
</dbReference>
<dbReference type="PANTHER" id="PTHR43139:SF59">
    <property type="entry name" value="ALPHA_BETA-HYDROLASES SUPERFAMILY PROTEIN"/>
    <property type="match status" value="1"/>
</dbReference>
<dbReference type="InterPro" id="IPR052370">
    <property type="entry name" value="Meta-cleavage_hydrolase"/>
</dbReference>
<dbReference type="Pfam" id="PF00561">
    <property type="entry name" value="Abhydrolase_1"/>
    <property type="match status" value="1"/>
</dbReference>
<feature type="domain" description="PPM-type phosphatase" evidence="2">
    <location>
        <begin position="34"/>
        <end position="337"/>
    </location>
</feature>
<dbReference type="SMART" id="SM00332">
    <property type="entry name" value="PP2Cc"/>
    <property type="match status" value="1"/>
</dbReference>
<accession>A0A5N5NQ66</accession>
<gene>
    <name evidence="3" type="ORF">DKX38_002494</name>
</gene>
<protein>
    <recommendedName>
        <fullName evidence="2">PPM-type phosphatase domain-containing protein</fullName>
    </recommendedName>
</protein>
<feature type="region of interest" description="Disordered" evidence="1">
    <location>
        <begin position="855"/>
        <end position="874"/>
    </location>
</feature>
<dbReference type="Gene3D" id="3.60.40.10">
    <property type="entry name" value="PPM-type phosphatase domain"/>
    <property type="match status" value="1"/>
</dbReference>
<reference evidence="4" key="1">
    <citation type="journal article" date="2019" name="Gigascience">
        <title>De novo genome assembly of the endangered Acer yangbiense, a plant species with extremely small populations endemic to Yunnan Province, China.</title>
        <authorList>
            <person name="Yang J."/>
            <person name="Wariss H.M."/>
            <person name="Tao L."/>
            <person name="Zhang R."/>
            <person name="Yun Q."/>
            <person name="Hollingsworth P."/>
            <person name="Dao Z."/>
            <person name="Luo G."/>
            <person name="Guo H."/>
            <person name="Ma Y."/>
            <person name="Sun W."/>
        </authorList>
    </citation>
    <scope>NUCLEOTIDE SEQUENCE [LARGE SCALE GENOMIC DNA]</scope>
    <source>
        <strain evidence="4">cv. br00</strain>
    </source>
</reference>
<keyword evidence="4" id="KW-1185">Reference proteome</keyword>
<dbReference type="InterPro" id="IPR001932">
    <property type="entry name" value="PPM-type_phosphatase-like_dom"/>
</dbReference>
<evidence type="ECO:0000313" key="3">
    <source>
        <dbReference type="EMBL" id="KAB5568701.1"/>
    </source>
</evidence>
<dbReference type="Proteomes" id="UP000326939">
    <property type="component" value="Chromosome 2"/>
</dbReference>
<dbReference type="InterPro" id="IPR036457">
    <property type="entry name" value="PPM-type-like_dom_sf"/>
</dbReference>
<feature type="compositionally biased region" description="Basic and acidic residues" evidence="1">
    <location>
        <begin position="162"/>
        <end position="174"/>
    </location>
</feature>
<dbReference type="InterPro" id="IPR029058">
    <property type="entry name" value="AB_hydrolase_fold"/>
</dbReference>
<feature type="compositionally biased region" description="Polar residues" evidence="1">
    <location>
        <begin position="864"/>
        <end position="874"/>
    </location>
</feature>
<dbReference type="AlphaFoldDB" id="A0A5N5NQ66"/>
<dbReference type="PANTHER" id="PTHR43139">
    <property type="entry name" value="SI:DKEY-122A22.2"/>
    <property type="match status" value="1"/>
</dbReference>
<proteinExistence type="predicted"/>
<dbReference type="InterPro" id="IPR000073">
    <property type="entry name" value="AB_hydrolase_1"/>
</dbReference>
<comment type="caution">
    <text evidence="3">The sequence shown here is derived from an EMBL/GenBank/DDBJ whole genome shotgun (WGS) entry which is preliminary data.</text>
</comment>
<evidence type="ECO:0000313" key="4">
    <source>
        <dbReference type="Proteomes" id="UP000326939"/>
    </source>
</evidence>
<dbReference type="Gene3D" id="3.40.50.1820">
    <property type="entry name" value="alpha/beta hydrolase"/>
    <property type="match status" value="1"/>
</dbReference>
<evidence type="ECO:0000256" key="1">
    <source>
        <dbReference type="SAM" id="MobiDB-lite"/>
    </source>
</evidence>
<dbReference type="SUPFAM" id="SSF81606">
    <property type="entry name" value="PP2C-like"/>
    <property type="match status" value="1"/>
</dbReference>
<organism evidence="3 4">
    <name type="scientific">Salix brachista</name>
    <dbReference type="NCBI Taxonomy" id="2182728"/>
    <lineage>
        <taxon>Eukaryota</taxon>
        <taxon>Viridiplantae</taxon>
        <taxon>Streptophyta</taxon>
        <taxon>Embryophyta</taxon>
        <taxon>Tracheophyta</taxon>
        <taxon>Spermatophyta</taxon>
        <taxon>Magnoliopsida</taxon>
        <taxon>eudicotyledons</taxon>
        <taxon>Gunneridae</taxon>
        <taxon>Pentapetalae</taxon>
        <taxon>rosids</taxon>
        <taxon>fabids</taxon>
        <taxon>Malpighiales</taxon>
        <taxon>Salicaceae</taxon>
        <taxon>Saliceae</taxon>
        <taxon>Salix</taxon>
    </lineage>
</organism>
<name>A0A5N5NQ66_9ROSI</name>
<dbReference type="Pfam" id="PF00481">
    <property type="entry name" value="PP2C"/>
    <property type="match status" value="2"/>
</dbReference>
<dbReference type="EMBL" id="VDCV01000002">
    <property type="protein sequence ID" value="KAB5568701.1"/>
    <property type="molecule type" value="Genomic_DNA"/>
</dbReference>
<feature type="region of interest" description="Disordered" evidence="1">
    <location>
        <begin position="154"/>
        <end position="175"/>
    </location>
</feature>
<dbReference type="SUPFAM" id="SSF53474">
    <property type="entry name" value="alpha/beta-Hydrolases"/>
    <property type="match status" value="1"/>
</dbReference>
<sequence>MDSFCCFSPSYSQLVGGRSSSSYGKGKNQEGLIKYGFSLVKGKANHPMEDYHVAKFVQIQEHELGLFAIYDGHLGDSVPAYLQKHLFSNILKEEEFWVEPNRSITKAYESTDQAILSNSSNLGRGGSTAVTAILINGKRLWVANVGDSRAVLSREGQARQMTTDHEPNTERGSIENKGGFVSNMPVFCSLHVINCNAIPCHLVAACMDELEVAWWMIMGVRIILVASYSTVDLASLLNFFPGDVPRVNGQLAVSRAFGDKSLKSHLRSDPDIQEADIDNRTEVLVLASDGLWKVMSNQEAVDFARRIKDPLKAAKQLTAEALKRESKDDISCVVVRFRGQMINTYLAGILLRVSSGLEFTEGKRRLEWIPQYLLSQVLHLLELSWLSSRLLNLMLIKVIQLNSKCYLGSLNCVGDWTHYSLHPSPLPYAQHRYSGLANFKNWWPCLHCTEPSSALSIAPPANNLSLTYSLRLTCTLCSSPLFCYFLFETKEKKSIKQPFLFLFWLVLASVADQSMSRCFSLTGTTNWCFRSTFKRSGLRSRITDLEDGTVMHCWVPKTRKDSKPDLLLIHGLGANALWQWGNVIQHFVPYFNVYVPDLVFFGESHTTRPERTESFQAQCLKRLMEAHSVQKFSLVGLSYGGFVGYSMAAQFMEAVERVVICCSGVCMEEKDLTEGVFAVSDLEEAGKILVPRSPGKLRELVAYAFFRPPPVGLIPSCFLSDFNDVSALIRSSLRSSLFNSYGLANLRAMNFWCFSGFVAMCGEYVEEKRDLIRAIPKDRKLSNIPKLTQPTLIIWGEHDRIFPLELGHRLKRHLGDNAHLTVVKNTGHAFNVEKPKEFIKLLKSFLIDLKPPPGSPVSIRSKLQDTLTEGDSKH</sequence>
<evidence type="ECO:0000259" key="2">
    <source>
        <dbReference type="PROSITE" id="PS51746"/>
    </source>
</evidence>